<sequence>MSPVVPRDIYTRIELAMSARLAAGLRGLVKGVTTYSGEMDDDLARIAAAMPAAWVTFGGILGTKPYSTSQQKWVATGKFVVMIGQTSIRSDAAARHGTGRPSEIGANALAWAVRRLLIGQELTDQDATLRINPLRPGRARTLFNTQLQGKPVTVYAVEFETDWIEEALPKQRFPSRGEGGGPAQGDDAIFDAYPPAARSGADPDLLSVHLHHHLTPMKDQPDATDIVQFKKEDE</sequence>
<dbReference type="Proteomes" id="UP000494117">
    <property type="component" value="Unassembled WGS sequence"/>
</dbReference>
<gene>
    <name evidence="2" type="ORF">LMG26858_00863</name>
</gene>
<accession>A0A6S7D6J5</accession>
<dbReference type="EMBL" id="CADILG010000004">
    <property type="protein sequence ID" value="CAB3834447.1"/>
    <property type="molecule type" value="Genomic_DNA"/>
</dbReference>
<evidence type="ECO:0008006" key="4">
    <source>
        <dbReference type="Google" id="ProtNLM"/>
    </source>
</evidence>
<keyword evidence="3" id="KW-1185">Reference proteome</keyword>
<feature type="region of interest" description="Disordered" evidence="1">
    <location>
        <begin position="169"/>
        <end position="196"/>
    </location>
</feature>
<organism evidence="2 3">
    <name type="scientific">Achromobacter anxifer</name>
    <dbReference type="NCBI Taxonomy" id="1287737"/>
    <lineage>
        <taxon>Bacteria</taxon>
        <taxon>Pseudomonadati</taxon>
        <taxon>Pseudomonadota</taxon>
        <taxon>Betaproteobacteria</taxon>
        <taxon>Burkholderiales</taxon>
        <taxon>Alcaligenaceae</taxon>
        <taxon>Achromobacter</taxon>
    </lineage>
</organism>
<reference evidence="2 3" key="1">
    <citation type="submission" date="2020-04" db="EMBL/GenBank/DDBJ databases">
        <authorList>
            <person name="De Canck E."/>
        </authorList>
    </citation>
    <scope>NUCLEOTIDE SEQUENCE [LARGE SCALE GENOMIC DNA]</scope>
    <source>
        <strain evidence="2 3">LMG 26858</strain>
    </source>
</reference>
<evidence type="ECO:0000256" key="1">
    <source>
        <dbReference type="SAM" id="MobiDB-lite"/>
    </source>
</evidence>
<dbReference type="RefSeq" id="WP_175205755.1">
    <property type="nucleotide sequence ID" value="NZ_CADILG010000004.1"/>
</dbReference>
<evidence type="ECO:0000313" key="2">
    <source>
        <dbReference type="EMBL" id="CAB3834447.1"/>
    </source>
</evidence>
<proteinExistence type="predicted"/>
<dbReference type="AlphaFoldDB" id="A0A6S7D6J5"/>
<evidence type="ECO:0000313" key="3">
    <source>
        <dbReference type="Proteomes" id="UP000494117"/>
    </source>
</evidence>
<protein>
    <recommendedName>
        <fullName evidence="4">Mu-like prophage protein gp37</fullName>
    </recommendedName>
</protein>
<name>A0A6S7D6J5_9BURK</name>
<dbReference type="Pfam" id="PF08873">
    <property type="entry name" value="Phage_Mu_Gp37"/>
    <property type="match status" value="1"/>
</dbReference>
<dbReference type="InterPro" id="IPR014972">
    <property type="entry name" value="Phage_Mu_Gp37"/>
</dbReference>